<feature type="compositionally biased region" description="Basic and acidic residues" evidence="1">
    <location>
        <begin position="10"/>
        <end position="20"/>
    </location>
</feature>
<protein>
    <recommendedName>
        <fullName evidence="4">Glycosyltransferase 2</fullName>
    </recommendedName>
</protein>
<evidence type="ECO:0000313" key="3">
    <source>
        <dbReference type="Proteomes" id="UP001286456"/>
    </source>
</evidence>
<reference evidence="2" key="1">
    <citation type="journal article" date="2023" name="Mol. Phylogenet. Evol.">
        <title>Genome-scale phylogeny and comparative genomics of the fungal order Sordariales.</title>
        <authorList>
            <person name="Hensen N."/>
            <person name="Bonometti L."/>
            <person name="Westerberg I."/>
            <person name="Brannstrom I.O."/>
            <person name="Guillou S."/>
            <person name="Cros-Aarteil S."/>
            <person name="Calhoun S."/>
            <person name="Haridas S."/>
            <person name="Kuo A."/>
            <person name="Mondo S."/>
            <person name="Pangilinan J."/>
            <person name="Riley R."/>
            <person name="LaButti K."/>
            <person name="Andreopoulos B."/>
            <person name="Lipzen A."/>
            <person name="Chen C."/>
            <person name="Yan M."/>
            <person name="Daum C."/>
            <person name="Ng V."/>
            <person name="Clum A."/>
            <person name="Steindorff A."/>
            <person name="Ohm R.A."/>
            <person name="Martin F."/>
            <person name="Silar P."/>
            <person name="Natvig D.O."/>
            <person name="Lalanne C."/>
            <person name="Gautier V."/>
            <person name="Ament-Velasquez S.L."/>
            <person name="Kruys A."/>
            <person name="Hutchinson M.I."/>
            <person name="Powell A.J."/>
            <person name="Barry K."/>
            <person name="Miller A.N."/>
            <person name="Grigoriev I.V."/>
            <person name="Debuchy R."/>
            <person name="Gladieux P."/>
            <person name="Hiltunen Thoren M."/>
            <person name="Johannesson H."/>
        </authorList>
    </citation>
    <scope>NUCLEOTIDE SEQUENCE</scope>
    <source>
        <strain evidence="2">SMH4131-1</strain>
    </source>
</reference>
<dbReference type="PANTHER" id="PTHR33604">
    <property type="entry name" value="OSJNBA0004B13.7 PROTEIN"/>
    <property type="match status" value="1"/>
</dbReference>
<dbReference type="EMBL" id="JAUEPO010000004">
    <property type="protein sequence ID" value="KAK3323504.1"/>
    <property type="molecule type" value="Genomic_DNA"/>
</dbReference>
<organism evidence="2 3">
    <name type="scientific">Cercophora scortea</name>
    <dbReference type="NCBI Taxonomy" id="314031"/>
    <lineage>
        <taxon>Eukaryota</taxon>
        <taxon>Fungi</taxon>
        <taxon>Dikarya</taxon>
        <taxon>Ascomycota</taxon>
        <taxon>Pezizomycotina</taxon>
        <taxon>Sordariomycetes</taxon>
        <taxon>Sordariomycetidae</taxon>
        <taxon>Sordariales</taxon>
        <taxon>Lasiosphaeriaceae</taxon>
        <taxon>Cercophora</taxon>
    </lineage>
</organism>
<feature type="region of interest" description="Disordered" evidence="1">
    <location>
        <begin position="461"/>
        <end position="488"/>
    </location>
</feature>
<dbReference type="AlphaFoldDB" id="A0AAE0IEF4"/>
<feature type="region of interest" description="Disordered" evidence="1">
    <location>
        <begin position="10"/>
        <end position="30"/>
    </location>
</feature>
<reference evidence="2" key="2">
    <citation type="submission" date="2023-06" db="EMBL/GenBank/DDBJ databases">
        <authorList>
            <consortium name="Lawrence Berkeley National Laboratory"/>
            <person name="Haridas S."/>
            <person name="Hensen N."/>
            <person name="Bonometti L."/>
            <person name="Westerberg I."/>
            <person name="Brannstrom I.O."/>
            <person name="Guillou S."/>
            <person name="Cros-Aarteil S."/>
            <person name="Calhoun S."/>
            <person name="Kuo A."/>
            <person name="Mondo S."/>
            <person name="Pangilinan J."/>
            <person name="Riley R."/>
            <person name="Labutti K."/>
            <person name="Andreopoulos B."/>
            <person name="Lipzen A."/>
            <person name="Chen C."/>
            <person name="Yanf M."/>
            <person name="Daum C."/>
            <person name="Ng V."/>
            <person name="Clum A."/>
            <person name="Steindorff A."/>
            <person name="Ohm R."/>
            <person name="Martin F."/>
            <person name="Silar P."/>
            <person name="Natvig D."/>
            <person name="Lalanne C."/>
            <person name="Gautier V."/>
            <person name="Ament-Velasquez S.L."/>
            <person name="Kruys A."/>
            <person name="Hutchinson M.I."/>
            <person name="Powell A.J."/>
            <person name="Barry K."/>
            <person name="Miller A.N."/>
            <person name="Grigoriev I.V."/>
            <person name="Debuchy R."/>
            <person name="Gladieux P."/>
            <person name="Thoren M.H."/>
            <person name="Johannesson H."/>
        </authorList>
    </citation>
    <scope>NUCLEOTIDE SEQUENCE</scope>
    <source>
        <strain evidence="2">SMH4131-1</strain>
    </source>
</reference>
<accession>A0AAE0IEF4</accession>
<name>A0AAE0IEF4_9PEZI</name>
<evidence type="ECO:0000256" key="1">
    <source>
        <dbReference type="SAM" id="MobiDB-lite"/>
    </source>
</evidence>
<dbReference type="PANTHER" id="PTHR33604:SF3">
    <property type="entry name" value="OSJNBA0004B13.7 PROTEIN"/>
    <property type="match status" value="1"/>
</dbReference>
<gene>
    <name evidence="2" type="ORF">B0T19DRAFT_450275</name>
</gene>
<comment type="caution">
    <text evidence="2">The sequence shown here is derived from an EMBL/GenBank/DDBJ whole genome shotgun (WGS) entry which is preliminary data.</text>
</comment>
<keyword evidence="3" id="KW-1185">Reference proteome</keyword>
<sequence>MVSLFLSNEELGKKNDDHKPTAIPPIRAPQWTPSARGLLPRKIVKRVAIALVLGISVFFFVTNIPNDYPIRDHRRPVYETDGPGGRGRPGGLRIPKSMPQFKPSPKLPPLRPKVPNDAGSAQDRGYDGPLTFPHLAVSLQAIYETRGTWDVNKNVLFAASSLQSAAALLPMACQMGSELRSYVHFALMGRSDMGIEELRAVNGIDDSCQIIFHDARLDHSSSSTQPRLETGASHALFHIHAYMHPQAILVDTSTAEEGYFLDAISKKARALGIPVLQLPEGAPKRLAWMTKLDSASLASWNKMSIDILIQAPPGASGNLIRLLKSLSAADFSGGPTPHLTIELPHAVDPPTAKFLENFQWPPARAYNPTRVRQLILRHRIPRSSLTEEESSIRFLESFWPPDPRHSHVLVLSPHVELSPKFYHYLKYCVLEYINSAVAVIQEWDSRLLGISLDLPSTHLNASEPFTPPSRKVSKDAINPPPAPETDDPTSFLWQAPNSNAVLYTGLKWVELHDFVSRILTVQHSTTTQSPPFFAQKTVSKRYPSWLEHALELSRARGYWTLYPSSKTARNLAVVHRELYKAPEEYESEIDNQADDVGEAMLATGPLLESLPNNGNLLPFNEMPLLSWDGRVTEVGEMNEDAAEYTRAFRTAVGGCEKLDAKELAPGRSVKDLFCSRDD</sequence>
<evidence type="ECO:0008006" key="4">
    <source>
        <dbReference type="Google" id="ProtNLM"/>
    </source>
</evidence>
<dbReference type="Proteomes" id="UP001286456">
    <property type="component" value="Unassembled WGS sequence"/>
</dbReference>
<feature type="region of interest" description="Disordered" evidence="1">
    <location>
        <begin position="75"/>
        <end position="122"/>
    </location>
</feature>
<proteinExistence type="predicted"/>
<evidence type="ECO:0000313" key="2">
    <source>
        <dbReference type="EMBL" id="KAK3323504.1"/>
    </source>
</evidence>